<dbReference type="EMBL" id="PDPS01000022">
    <property type="protein sequence ID" value="PID58510.1"/>
    <property type="molecule type" value="Genomic_DNA"/>
</dbReference>
<name>A0A2G6E8U6_9BACT</name>
<evidence type="ECO:0000313" key="3">
    <source>
        <dbReference type="Proteomes" id="UP000229740"/>
    </source>
</evidence>
<reference evidence="2 3" key="1">
    <citation type="submission" date="2017-10" db="EMBL/GenBank/DDBJ databases">
        <title>Novel microbial diversity and functional potential in the marine mammal oral microbiome.</title>
        <authorList>
            <person name="Dudek N.K."/>
            <person name="Sun C.L."/>
            <person name="Burstein D."/>
            <person name="Kantor R.S."/>
            <person name="Aliaga Goltsman D.S."/>
            <person name="Bik E.M."/>
            <person name="Thomas B.C."/>
            <person name="Banfield J.F."/>
            <person name="Relman D.A."/>
        </authorList>
    </citation>
    <scope>NUCLEOTIDE SEQUENCE [LARGE SCALE GENOMIC DNA]</scope>
    <source>
        <strain evidence="2">DOLZORAL124_49_17</strain>
    </source>
</reference>
<dbReference type="InterPro" id="IPR005532">
    <property type="entry name" value="SUMF_dom"/>
</dbReference>
<dbReference type="Pfam" id="PF03781">
    <property type="entry name" value="FGE-sulfatase"/>
    <property type="match status" value="1"/>
</dbReference>
<gene>
    <name evidence="2" type="ORF">CSB45_02905</name>
</gene>
<evidence type="ECO:0000313" key="2">
    <source>
        <dbReference type="EMBL" id="PID58510.1"/>
    </source>
</evidence>
<evidence type="ECO:0000259" key="1">
    <source>
        <dbReference type="Pfam" id="PF03781"/>
    </source>
</evidence>
<dbReference type="InterPro" id="IPR042095">
    <property type="entry name" value="SUMF_sf"/>
</dbReference>
<dbReference type="InterPro" id="IPR016187">
    <property type="entry name" value="CTDL_fold"/>
</dbReference>
<dbReference type="InterPro" id="IPR051043">
    <property type="entry name" value="Sulfatase_Mod_Factor_Kinase"/>
</dbReference>
<dbReference type="PANTHER" id="PTHR23150">
    <property type="entry name" value="SULFATASE MODIFYING FACTOR 1, 2"/>
    <property type="match status" value="1"/>
</dbReference>
<comment type="caution">
    <text evidence="2">The sequence shown here is derived from an EMBL/GenBank/DDBJ whole genome shotgun (WGS) entry which is preliminary data.</text>
</comment>
<protein>
    <recommendedName>
        <fullName evidence="1">Sulfatase-modifying factor enzyme-like domain-containing protein</fullName>
    </recommendedName>
</protein>
<dbReference type="AlphaFoldDB" id="A0A2G6E8U6"/>
<dbReference type="Proteomes" id="UP000229740">
    <property type="component" value="Unassembled WGS sequence"/>
</dbReference>
<proteinExistence type="predicted"/>
<sequence length="463" mass="51949">MQHIFRKRIVFCWWLSMAVVMTAWSIRAEPIALKLVCDPDVREIAAGQFPDGILIEAQTNMHDLSYRWTYTGPGTLQGNPADSYILYRPEAVQHKQSEQAVITLTVSDGSGTVKTQHVSFKLLPAASPAPSTLATTRTTLPAAAPEPTTEKLTILSDPPIETIYMLGEKKNAEIILMAQTSKNNAEFEWTLNGPGALEGDTSSSIVLYILPESLPQRFDQAEIRVTVQNASGENAIANMIIKLMAPDDTVPALSPEVLEFRTQFDFVPVSAGTHDISKYLQQYLRFLVRKHVVIQHDFFIQAHEVTVGQFREYVRSLSWEEKKRIGTRWERGRTEKLYDDDRPVENVSWQDAAAYARWASEKTQWTLGLPTIEQWAAACVTYPGFAPVLSPSDGQPLSTIRHKVDHLLGNLREWSVTSCEDGGYFLLGENYMSDRNDPASIGRKQCASGSWNGIGFRLIRETR</sequence>
<accession>A0A2G6E8U6</accession>
<dbReference type="Gene3D" id="3.90.1580.10">
    <property type="entry name" value="paralog of FGE (formylglycine-generating enzyme)"/>
    <property type="match status" value="1"/>
</dbReference>
<dbReference type="GO" id="GO:0120147">
    <property type="term" value="F:formylglycine-generating oxidase activity"/>
    <property type="evidence" value="ECO:0007669"/>
    <property type="project" value="TreeGrafter"/>
</dbReference>
<organism evidence="2 3">
    <name type="scientific">candidate division KSB3 bacterium</name>
    <dbReference type="NCBI Taxonomy" id="2044937"/>
    <lineage>
        <taxon>Bacteria</taxon>
        <taxon>candidate division KSB3</taxon>
    </lineage>
</organism>
<dbReference type="SUPFAM" id="SSF56436">
    <property type="entry name" value="C-type lectin-like"/>
    <property type="match status" value="1"/>
</dbReference>
<feature type="domain" description="Sulfatase-modifying factor enzyme-like" evidence="1">
    <location>
        <begin position="291"/>
        <end position="379"/>
    </location>
</feature>
<dbReference type="PANTHER" id="PTHR23150:SF19">
    <property type="entry name" value="FORMYLGLYCINE-GENERATING ENZYME"/>
    <property type="match status" value="1"/>
</dbReference>